<keyword evidence="1" id="KW-0175">Coiled coil</keyword>
<feature type="region of interest" description="Disordered" evidence="2">
    <location>
        <begin position="267"/>
        <end position="295"/>
    </location>
</feature>
<feature type="compositionally biased region" description="Basic and acidic residues" evidence="2">
    <location>
        <begin position="267"/>
        <end position="279"/>
    </location>
</feature>
<dbReference type="InterPro" id="IPR037474">
    <property type="entry name" value="ScaA"/>
</dbReference>
<dbReference type="Proteomes" id="UP001150062">
    <property type="component" value="Unassembled WGS sequence"/>
</dbReference>
<reference evidence="3" key="1">
    <citation type="submission" date="2022-08" db="EMBL/GenBank/DDBJ databases">
        <title>Novel sulfate-reducing endosymbionts in the free-living metamonad Anaeramoeba.</title>
        <authorList>
            <person name="Jerlstrom-Hultqvist J."/>
            <person name="Cepicka I."/>
            <person name="Gallot-Lavallee L."/>
            <person name="Salas-Leiva D."/>
            <person name="Curtis B.A."/>
            <person name="Zahonova K."/>
            <person name="Pipaliya S."/>
            <person name="Dacks J."/>
            <person name="Roger A.J."/>
        </authorList>
    </citation>
    <scope>NUCLEOTIDE SEQUENCE</scope>
    <source>
        <strain evidence="3">Schooner1</strain>
    </source>
</reference>
<feature type="region of interest" description="Disordered" evidence="2">
    <location>
        <begin position="1274"/>
        <end position="1295"/>
    </location>
</feature>
<evidence type="ECO:0000313" key="4">
    <source>
        <dbReference type="Proteomes" id="UP001150062"/>
    </source>
</evidence>
<protein>
    <submittedName>
        <fullName evidence="3">Sca1 complex scaffold protein scaa</fullName>
    </submittedName>
</protein>
<feature type="region of interest" description="Disordered" evidence="2">
    <location>
        <begin position="123"/>
        <end position="160"/>
    </location>
</feature>
<gene>
    <name evidence="3" type="ORF">M0813_13402</name>
</gene>
<feature type="compositionally biased region" description="Low complexity" evidence="2">
    <location>
        <begin position="286"/>
        <end position="295"/>
    </location>
</feature>
<organism evidence="3 4">
    <name type="scientific">Anaeramoeba flamelloides</name>
    <dbReference type="NCBI Taxonomy" id="1746091"/>
    <lineage>
        <taxon>Eukaryota</taxon>
        <taxon>Metamonada</taxon>
        <taxon>Anaeramoebidae</taxon>
        <taxon>Anaeramoeba</taxon>
    </lineage>
</organism>
<feature type="coiled-coil region" evidence="1">
    <location>
        <begin position="400"/>
        <end position="427"/>
    </location>
</feature>
<comment type="caution">
    <text evidence="3">The sequence shown here is derived from an EMBL/GenBank/DDBJ whole genome shotgun (WGS) entry which is preliminary data.</text>
</comment>
<keyword evidence="4" id="KW-1185">Reference proteome</keyword>
<sequence>MLAVPKEQKSSIPNLSKLSTQEMSIESLKQRLESITFDSRGNLYDKFYLQLKTSTKEDSQHFEEIKKIQPFPRTSDYQSYPEFEQASNKWKNKFLHLNTNLKLPQSMGTSFYRPLLLIEKQMQERRDEEQSFSSNSTSDEFSINYQRNSNKSNTSSQKSISIITNSESKELETKVLIEKNKNNNKWIEKGEQLPKFMEDTISILGESEPWSNQIIPKEPDPYSFDCYSEYENAYLNWGEIVKKSLNKIPPHAKDFIKLHKITSNKIESEKMEKEKERKQKEKKNKLNSNNTNNLKSTKFNQNIVNKLNCKKTKYESFLLNLKKNIFLQMPLTGFQSIENLKYDIYRNSYKQSQELLNNTDYNINYIEKIYIFNLQKRIHQFGKLIKENKIKKTILHKTIKKNAITNENENENEKKNKKQELDLYESLVLFFNFIQCSVPESLSDKSSRILGRLIPYNKFELNNININKNDEIQNTKKIKYIKNRQNNYIRRNDVKEELFNKSNNSLNYFEKKKLIFLIPNYDINEKFNLNLLSKKNLNSNQLIKKYQRQIQNNFNEYNEYKLFLKSSPNKYTKNNIKKEFYKYDQIFISNDKKPNIEHLLQIILLDSNLDIYKDWLNKNTHCMNKTMKNIDIFHSLMNKINIEKILNLFFLSSSKIIHSKIAYILSKPLFSSTGSFIIEHFVNSNNLKSLFSVVYLLKLLEGEDSNINLPNVNEELNYSKLLWHFNFYPIEMNIILLFYLKKIIKIFKKKKKEIFKSILKNSLKKLTLLYNSILKKLDKQLLFEPIFLEKYIWFGYCNKSQKFSNYYLFLILTLLNLKNDNISRYFVDEKMDLKNKIINFKQIKFTHIKITIKILIKKILKNDLIFQLINNQYRVSPFCLLNDLSTQKIIKLHNNNVIITNAKNLPIKTIFCDLLSKSSYNKLKQLYKNKKENPQIKIKSKELEKITFLNDTNFNNLICHLFDLINESNKEQPIQLLELIAKMLSKMSKFLLIFWEIEISYSNSISQKDSIDKTFTIENTVLIKLFQIIISNNQSVRSSKLKMSLVKILTNIIPDPKVYQFYLNIEDKFYSKLYLFLRNAEGYKLAKLIFKLVFTIIIYNPGAINDLINNKKLQTFLALISSSSTLPLVASSLYFLSKMLTITELISKKNKNSASAKQLKFFNSHNFKQKMFKSINQIHNTFINFFLQNFLFVKLNMVFMKYIKDKSNNNNKFISFVCSKLFNVYNIILTKPYCNKIKKRNKKKVQYKEGILFFQNICFGKNIKTKFIDYNNSNSNKTTDNKKSRKKIQRWFNKN</sequence>
<dbReference type="PANTHER" id="PTHR37516:SF1">
    <property type="entry name" value="SCA1 COMPLEX SCAFFOLD PROTEIN SCAA"/>
    <property type="match status" value="1"/>
</dbReference>
<dbReference type="PANTHER" id="PTHR37516">
    <property type="entry name" value="SCA1 COMPLEX SCAFFOLD PROTEIN SCAA"/>
    <property type="match status" value="1"/>
</dbReference>
<proteinExistence type="predicted"/>
<dbReference type="EMBL" id="JAOAOG010000030">
    <property type="protein sequence ID" value="KAJ6253432.1"/>
    <property type="molecule type" value="Genomic_DNA"/>
</dbReference>
<evidence type="ECO:0000313" key="3">
    <source>
        <dbReference type="EMBL" id="KAJ6253432.1"/>
    </source>
</evidence>
<feature type="compositionally biased region" description="Low complexity" evidence="2">
    <location>
        <begin position="131"/>
        <end position="160"/>
    </location>
</feature>
<evidence type="ECO:0000256" key="1">
    <source>
        <dbReference type="SAM" id="Coils"/>
    </source>
</evidence>
<name>A0ABQ8Z972_9EUKA</name>
<accession>A0ABQ8Z972</accession>
<evidence type="ECO:0000256" key="2">
    <source>
        <dbReference type="SAM" id="MobiDB-lite"/>
    </source>
</evidence>